<evidence type="ECO:0000259" key="2">
    <source>
        <dbReference type="Pfam" id="PF00888"/>
    </source>
</evidence>
<dbReference type="AlphaFoldDB" id="A0A074WXU5"/>
<dbReference type="Proteomes" id="UP000027730">
    <property type="component" value="Unassembled WGS sequence"/>
</dbReference>
<reference evidence="3 4" key="1">
    <citation type="journal article" date="2014" name="BMC Genomics">
        <title>Genome sequencing of four Aureobasidium pullulans varieties: biotechnological potential, stress tolerance, and description of new species.</title>
        <authorList>
            <person name="Gostin Ar C."/>
            <person name="Ohm R.A."/>
            <person name="Kogej T."/>
            <person name="Sonjak S."/>
            <person name="Turk M."/>
            <person name="Zajc J."/>
            <person name="Zalar P."/>
            <person name="Grube M."/>
            <person name="Sun H."/>
            <person name="Han J."/>
            <person name="Sharma A."/>
            <person name="Chiniquy J."/>
            <person name="Ngan C.Y."/>
            <person name="Lipzen A."/>
            <person name="Barry K."/>
            <person name="Grigoriev I.V."/>
            <person name="Gunde-Cimerman N."/>
        </authorList>
    </citation>
    <scope>NUCLEOTIDE SEQUENCE [LARGE SCALE GENOMIC DNA]</scope>
    <source>
        <strain evidence="3 4">CBS 147.97</strain>
    </source>
</reference>
<dbReference type="GeneID" id="25408387"/>
<sequence length="232" mass="26673">MQTRKDEAIPSFLRETPMDTPSTLGYIKTQISAIYTAAVKIPDSDDDKDEQALHIDHDTYARIYTAVFDYTRLSDKGPKTQQQSLTVRGEILFRHLSAEIRRYCEYIRDRIFSVGSNDEMVDGVQARKVLKIYMSCYGRFSKLSLLVKNLMGFWNRHWVRHQWALRKISVSSVEELHKMIWKEEVLEQKGLEEVMDAVAVLRKLDGGMSEYNSALVKDVVKSLSGLGVTLES</sequence>
<dbReference type="HOGENOM" id="CLU_1194684_0_0_1"/>
<dbReference type="Gene3D" id="1.20.1310.10">
    <property type="entry name" value="Cullin Repeats"/>
    <property type="match status" value="1"/>
</dbReference>
<dbReference type="InterPro" id="IPR016159">
    <property type="entry name" value="Cullin_repeat-like_dom_sf"/>
</dbReference>
<keyword evidence="4" id="KW-1185">Reference proteome</keyword>
<organism evidence="3 4">
    <name type="scientific">Aureobasidium namibiae CBS 147.97</name>
    <dbReference type="NCBI Taxonomy" id="1043004"/>
    <lineage>
        <taxon>Eukaryota</taxon>
        <taxon>Fungi</taxon>
        <taxon>Dikarya</taxon>
        <taxon>Ascomycota</taxon>
        <taxon>Pezizomycotina</taxon>
        <taxon>Dothideomycetes</taxon>
        <taxon>Dothideomycetidae</taxon>
        <taxon>Dothideales</taxon>
        <taxon>Saccotheciaceae</taxon>
        <taxon>Aureobasidium</taxon>
    </lineage>
</organism>
<dbReference type="EMBL" id="KL584702">
    <property type="protein sequence ID" value="KEQ78055.1"/>
    <property type="molecule type" value="Genomic_DNA"/>
</dbReference>
<accession>A0A074WXU5</accession>
<evidence type="ECO:0000313" key="4">
    <source>
        <dbReference type="Proteomes" id="UP000027730"/>
    </source>
</evidence>
<dbReference type="RefSeq" id="XP_013431610.1">
    <property type="nucleotide sequence ID" value="XM_013576156.1"/>
</dbReference>
<proteinExistence type="inferred from homology"/>
<dbReference type="InterPro" id="IPR001373">
    <property type="entry name" value="Cullin_N"/>
</dbReference>
<feature type="domain" description="Cullin N-terminal" evidence="2">
    <location>
        <begin position="57"/>
        <end position="228"/>
    </location>
</feature>
<dbReference type="SUPFAM" id="SSF74788">
    <property type="entry name" value="Cullin repeat-like"/>
    <property type="match status" value="1"/>
</dbReference>
<name>A0A074WXU5_9PEZI</name>
<gene>
    <name evidence="3" type="ORF">M436DRAFT_35086</name>
</gene>
<protein>
    <recommendedName>
        <fullName evidence="2">Cullin N-terminal domain-containing protein</fullName>
    </recommendedName>
</protein>
<comment type="similarity">
    <text evidence="1">Belongs to the cullin family.</text>
</comment>
<dbReference type="OrthoDB" id="27073at2759"/>
<evidence type="ECO:0000313" key="3">
    <source>
        <dbReference type="EMBL" id="KEQ78055.1"/>
    </source>
</evidence>
<dbReference type="Pfam" id="PF00888">
    <property type="entry name" value="Cullin"/>
    <property type="match status" value="1"/>
</dbReference>
<dbReference type="STRING" id="1043004.A0A074WXU5"/>
<evidence type="ECO:0000256" key="1">
    <source>
        <dbReference type="ARBA" id="ARBA00006019"/>
    </source>
</evidence>